<protein>
    <submittedName>
        <fullName evidence="2">Uncharacterized protein</fullName>
    </submittedName>
</protein>
<evidence type="ECO:0000313" key="2">
    <source>
        <dbReference type="EMBL" id="SFX48864.1"/>
    </source>
</evidence>
<organism evidence="2 3">
    <name type="scientific">Janthinobacterium lividum</name>
    <dbReference type="NCBI Taxonomy" id="29581"/>
    <lineage>
        <taxon>Bacteria</taxon>
        <taxon>Pseudomonadati</taxon>
        <taxon>Pseudomonadota</taxon>
        <taxon>Betaproteobacteria</taxon>
        <taxon>Burkholderiales</taxon>
        <taxon>Oxalobacteraceae</taxon>
        <taxon>Janthinobacterium</taxon>
    </lineage>
</organism>
<evidence type="ECO:0000313" key="3">
    <source>
        <dbReference type="Proteomes" id="UP000182489"/>
    </source>
</evidence>
<sequence>MRKKKSNASFKKSLTKTSGYSRAAEQRRLNKIYLGLFIFLAIIIQATILAFPLAGKKQNSQLAEFRTYLFSQETSLSQSIELLRSAREGLPGVVLKEFKDSEWNIIRNQIQEYDAYIFILIRRAGVIDYIRNISQDIDNQRNIGVMDSKKYNDVVNKIKKLDTVLQDNISCLADVKKDREKLMSGILDEKLAVETKVSSLINMVNHVQGKDVVTRCAGGLDSVVGLTEEVIVIHDTYVKKFNKLSTEQEFWVNSLRTIFSISIFFIGAYARDYVTRILNSKPRPSKVGWRLRFKLWGRRPVRIFRKSGRVDRWW</sequence>
<feature type="transmembrane region" description="Helical" evidence="1">
    <location>
        <begin position="32"/>
        <end position="54"/>
    </location>
</feature>
<dbReference type="AlphaFoldDB" id="A0AB38CAE1"/>
<accession>A0AB38CAE1</accession>
<keyword evidence="1" id="KW-0812">Transmembrane</keyword>
<dbReference type="Proteomes" id="UP000182489">
    <property type="component" value="Unassembled WGS sequence"/>
</dbReference>
<comment type="caution">
    <text evidence="2">The sequence shown here is derived from an EMBL/GenBank/DDBJ whole genome shotgun (WGS) entry which is preliminary data.</text>
</comment>
<dbReference type="EMBL" id="FPKH01000001">
    <property type="protein sequence ID" value="SFX48864.1"/>
    <property type="molecule type" value="Genomic_DNA"/>
</dbReference>
<evidence type="ECO:0000256" key="1">
    <source>
        <dbReference type="SAM" id="Phobius"/>
    </source>
</evidence>
<proteinExistence type="predicted"/>
<dbReference type="RefSeq" id="WP_139248334.1">
    <property type="nucleotide sequence ID" value="NZ_FPKH01000001.1"/>
</dbReference>
<reference evidence="2 3" key="1">
    <citation type="submission" date="2016-11" db="EMBL/GenBank/DDBJ databases">
        <authorList>
            <person name="Varghese N."/>
            <person name="Submissions S."/>
        </authorList>
    </citation>
    <scope>NUCLEOTIDE SEQUENCE [LARGE SCALE GENOMIC DNA]</scope>
    <source>
        <strain evidence="2 3">NFR18</strain>
    </source>
</reference>
<name>A0AB38CAE1_9BURK</name>
<gene>
    <name evidence="2" type="ORF">SAMN03097694_2437</name>
</gene>
<keyword evidence="1" id="KW-1133">Transmembrane helix</keyword>
<keyword evidence="1" id="KW-0472">Membrane</keyword>